<protein>
    <submittedName>
        <fullName evidence="3">Uncharacterized protein</fullName>
    </submittedName>
</protein>
<dbReference type="InterPro" id="IPR000026">
    <property type="entry name" value="N1-like"/>
</dbReference>
<dbReference type="GO" id="GO:0004521">
    <property type="term" value="F:RNA endonuclease activity"/>
    <property type="evidence" value="ECO:0007669"/>
    <property type="project" value="InterPro"/>
</dbReference>
<dbReference type="GO" id="GO:0016787">
    <property type="term" value="F:hydrolase activity"/>
    <property type="evidence" value="ECO:0007669"/>
    <property type="project" value="UniProtKB-KW"/>
</dbReference>
<proteinExistence type="predicted"/>
<accession>A0A428RGW3</accession>
<dbReference type="AlphaFoldDB" id="A0A428RGW3"/>
<gene>
    <name evidence="3" type="ORF">CEP51_009654</name>
</gene>
<dbReference type="Proteomes" id="UP000287972">
    <property type="component" value="Unassembled WGS sequence"/>
</dbReference>
<keyword evidence="4" id="KW-1185">Reference proteome</keyword>
<evidence type="ECO:0000313" key="3">
    <source>
        <dbReference type="EMBL" id="RSL76774.1"/>
    </source>
</evidence>
<keyword evidence="1" id="KW-0540">Nuclease</keyword>
<dbReference type="EMBL" id="NKCL01000279">
    <property type="protein sequence ID" value="RSL76774.1"/>
    <property type="molecule type" value="Genomic_DNA"/>
</dbReference>
<comment type="caution">
    <text evidence="3">The sequence shown here is derived from an EMBL/GenBank/DDBJ whole genome shotgun (WGS) entry which is preliminary data.</text>
</comment>
<dbReference type="Gene3D" id="3.10.450.30">
    <property type="entry name" value="Microbial ribonucleases"/>
    <property type="match status" value="1"/>
</dbReference>
<keyword evidence="2" id="KW-0378">Hydrolase</keyword>
<dbReference type="GO" id="GO:0003723">
    <property type="term" value="F:RNA binding"/>
    <property type="evidence" value="ECO:0007669"/>
    <property type="project" value="InterPro"/>
</dbReference>
<name>A0A428RGW3_9HYPO</name>
<dbReference type="Pfam" id="PF00545">
    <property type="entry name" value="Ribonuclease"/>
    <property type="match status" value="1"/>
</dbReference>
<evidence type="ECO:0000256" key="2">
    <source>
        <dbReference type="ARBA" id="ARBA00022801"/>
    </source>
</evidence>
<organism evidence="3 4">
    <name type="scientific">Fusarium floridanum</name>
    <dbReference type="NCBI Taxonomy" id="1325733"/>
    <lineage>
        <taxon>Eukaryota</taxon>
        <taxon>Fungi</taxon>
        <taxon>Dikarya</taxon>
        <taxon>Ascomycota</taxon>
        <taxon>Pezizomycotina</taxon>
        <taxon>Sordariomycetes</taxon>
        <taxon>Hypocreomycetidae</taxon>
        <taxon>Hypocreales</taxon>
        <taxon>Nectriaceae</taxon>
        <taxon>Fusarium</taxon>
        <taxon>Fusarium solani species complex</taxon>
    </lineage>
</organism>
<sequence>MSDYYYSENYQFYNVDDDGGSGGNPSDASKGLSHDVIYNNSAAYDGAAYTGAAYDGAAYDGTAYDAAAYDGATYDTAAYDTAASKGLSHGVISNNNAAYDGAAYDGAAYDGAAYTGATYAGAASKGLSHGVISNNSAAYTGAANTGSNTLVFGDKDNYEKFGTTKVKEYESYWLCENLPEGNEYRIIMKIHADAQVRAAPGRAARRGYPKRHNNREKNPLSVSGNLLEFPLLPGTFNIWVKGTSPGPVRAIYREDNGVGDRPYDVVYHDPTKPRRLDFTKAILV</sequence>
<reference evidence="3 4" key="1">
    <citation type="submission" date="2017-06" db="EMBL/GenBank/DDBJ databases">
        <title>Comparative genomic analysis of Ambrosia Fusariam Clade fungi.</title>
        <authorList>
            <person name="Stajich J.E."/>
            <person name="Carrillo J."/>
            <person name="Kijimoto T."/>
            <person name="Eskalen A."/>
            <person name="O'Donnell K."/>
            <person name="Kasson M."/>
        </authorList>
    </citation>
    <scope>NUCLEOTIDE SEQUENCE [LARGE SCALE GENOMIC DNA]</scope>
    <source>
        <strain evidence="3 4">NRRL62606</strain>
    </source>
</reference>
<dbReference type="SUPFAM" id="SSF53933">
    <property type="entry name" value="Microbial ribonucleases"/>
    <property type="match status" value="1"/>
</dbReference>
<dbReference type="InterPro" id="IPR016191">
    <property type="entry name" value="Ribonuclease/ribotoxin"/>
</dbReference>
<evidence type="ECO:0000256" key="1">
    <source>
        <dbReference type="ARBA" id="ARBA00022722"/>
    </source>
</evidence>
<evidence type="ECO:0000313" key="4">
    <source>
        <dbReference type="Proteomes" id="UP000287972"/>
    </source>
</evidence>